<proteinExistence type="predicted"/>
<dbReference type="EMBL" id="JBHRXX010000007">
    <property type="protein sequence ID" value="MFC3685420.1"/>
    <property type="molecule type" value="Genomic_DNA"/>
</dbReference>
<name>A0ABV7W7E0_9BURK</name>
<comment type="caution">
    <text evidence="2">The sequence shown here is derived from an EMBL/GenBank/DDBJ whole genome shotgun (WGS) entry which is preliminary data.</text>
</comment>
<evidence type="ECO:0000256" key="1">
    <source>
        <dbReference type="SAM" id="MobiDB-lite"/>
    </source>
</evidence>
<dbReference type="Proteomes" id="UP001595729">
    <property type="component" value="Unassembled WGS sequence"/>
</dbReference>
<evidence type="ECO:0000313" key="3">
    <source>
        <dbReference type="Proteomes" id="UP001595729"/>
    </source>
</evidence>
<organism evidence="2 3">
    <name type="scientific">Hydrogenophaga luteola</name>
    <dbReference type="NCBI Taxonomy" id="1591122"/>
    <lineage>
        <taxon>Bacteria</taxon>
        <taxon>Pseudomonadati</taxon>
        <taxon>Pseudomonadota</taxon>
        <taxon>Betaproteobacteria</taxon>
        <taxon>Burkholderiales</taxon>
        <taxon>Comamonadaceae</taxon>
        <taxon>Hydrogenophaga</taxon>
    </lineage>
</organism>
<feature type="region of interest" description="Disordered" evidence="1">
    <location>
        <begin position="152"/>
        <end position="179"/>
    </location>
</feature>
<accession>A0ABV7W7E0</accession>
<keyword evidence="3" id="KW-1185">Reference proteome</keyword>
<evidence type="ECO:0000313" key="2">
    <source>
        <dbReference type="EMBL" id="MFC3685420.1"/>
    </source>
</evidence>
<reference evidence="3" key="1">
    <citation type="journal article" date="2019" name="Int. J. Syst. Evol. Microbiol.">
        <title>The Global Catalogue of Microorganisms (GCM) 10K type strain sequencing project: providing services to taxonomists for standard genome sequencing and annotation.</title>
        <authorList>
            <consortium name="The Broad Institute Genomics Platform"/>
            <consortium name="The Broad Institute Genome Sequencing Center for Infectious Disease"/>
            <person name="Wu L."/>
            <person name="Ma J."/>
        </authorList>
    </citation>
    <scope>NUCLEOTIDE SEQUENCE [LARGE SCALE GENOMIC DNA]</scope>
    <source>
        <strain evidence="3">KCTC 42501</strain>
    </source>
</reference>
<protein>
    <submittedName>
        <fullName evidence="2">Uncharacterized protein</fullName>
    </submittedName>
</protein>
<sequence>MPVPQNKEDLTKLFRELGARNPEAWASSQVSEGIHQLHRFLFLRQAWARVVSESDDTWIDKQVSESERYADGPYAGVGQAIHRMLAAGVAREDIVDLARGMQAQLLFDICYLLDGPEDSEPGVEDVGWALVETDNESEPTKQMMSCLHESVLVTDPTGREMRPRGSQVDSRSPEAPGPL</sequence>
<gene>
    <name evidence="2" type="ORF">ACFOPI_17590</name>
</gene>
<dbReference type="RefSeq" id="WP_382176604.1">
    <property type="nucleotide sequence ID" value="NZ_JBHRXX010000007.1"/>
</dbReference>